<dbReference type="Pfam" id="PF00296">
    <property type="entry name" value="Bac_luciferase"/>
    <property type="match status" value="1"/>
</dbReference>
<protein>
    <submittedName>
        <fullName evidence="3">Alkanesulfonate monooxygenase SsuD/methylene tetrahydromethanopterin reductase-like flavin-dependent oxidoreductase (Luciferase family)</fullName>
    </submittedName>
</protein>
<reference evidence="3 4" key="1">
    <citation type="submission" date="2018-06" db="EMBL/GenBank/DDBJ databases">
        <title>Genomic Encyclopedia of Type Strains, Phase III (KMG-III): the genomes of soil and plant-associated and newly described type strains.</title>
        <authorList>
            <person name="Whitman W."/>
        </authorList>
    </citation>
    <scope>NUCLEOTIDE SEQUENCE [LARGE SCALE GENOMIC DNA]</scope>
    <source>
        <strain evidence="3 4">CGMCC 4.7090</strain>
    </source>
</reference>
<sequence length="288" mass="30275">MSRIGVMFDRDRAPEELPAYAKAMEEAGVDDLWVVEDLGWAGAISTVALALAATSRIRVGIGIAPVPLRNPALFAMELAMLARVYPGRVVAGLGHGVAGWMRQVGADHKSKLALLEESIVATRGLLNGETVTLHGREVHIDGVKLVHPPKVVPPIVTGVVKPLSLALSGRVADGTIIAEGNGPVQLSESLAHVREGGAKPDHEAIVFVFLHVNDDSADAEKITGDLVRIQSEWLGVDPSDLFSLIGPVAQIPAKVQAITDAGMSTLVLRPLGPDPVGQVRTTLAALGR</sequence>
<dbReference type="GO" id="GO:0016705">
    <property type="term" value="F:oxidoreductase activity, acting on paired donors, with incorporation or reduction of molecular oxygen"/>
    <property type="evidence" value="ECO:0007669"/>
    <property type="project" value="InterPro"/>
</dbReference>
<dbReference type="AlphaFoldDB" id="A0A327Z647"/>
<organism evidence="3 4">
    <name type="scientific">Actinoplanes lutulentus</name>
    <dbReference type="NCBI Taxonomy" id="1287878"/>
    <lineage>
        <taxon>Bacteria</taxon>
        <taxon>Bacillati</taxon>
        <taxon>Actinomycetota</taxon>
        <taxon>Actinomycetes</taxon>
        <taxon>Micromonosporales</taxon>
        <taxon>Micromonosporaceae</taxon>
        <taxon>Actinoplanes</taxon>
    </lineage>
</organism>
<feature type="domain" description="Luciferase-like" evidence="2">
    <location>
        <begin position="10"/>
        <end position="223"/>
    </location>
</feature>
<dbReference type="PANTHER" id="PTHR43244:SF1">
    <property type="entry name" value="5,10-METHYLENETETRAHYDROMETHANOPTERIN REDUCTASE"/>
    <property type="match status" value="1"/>
</dbReference>
<evidence type="ECO:0000259" key="2">
    <source>
        <dbReference type="Pfam" id="PF00296"/>
    </source>
</evidence>
<evidence type="ECO:0000313" key="3">
    <source>
        <dbReference type="EMBL" id="RAK31818.1"/>
    </source>
</evidence>
<dbReference type="GO" id="GO:0004497">
    <property type="term" value="F:monooxygenase activity"/>
    <property type="evidence" value="ECO:0007669"/>
    <property type="project" value="UniProtKB-KW"/>
</dbReference>
<evidence type="ECO:0000313" key="4">
    <source>
        <dbReference type="Proteomes" id="UP000249341"/>
    </source>
</evidence>
<gene>
    <name evidence="3" type="ORF">B0I29_11466</name>
</gene>
<dbReference type="InterPro" id="IPR036661">
    <property type="entry name" value="Luciferase-like_sf"/>
</dbReference>
<dbReference type="InterPro" id="IPR050564">
    <property type="entry name" value="F420-G6PD/mer"/>
</dbReference>
<keyword evidence="1" id="KW-0560">Oxidoreductase</keyword>
<dbReference type="RefSeq" id="WP_111651938.1">
    <property type="nucleotide sequence ID" value="NZ_JACHWI010000004.1"/>
</dbReference>
<keyword evidence="4" id="KW-1185">Reference proteome</keyword>
<dbReference type="InterPro" id="IPR011251">
    <property type="entry name" value="Luciferase-like_dom"/>
</dbReference>
<dbReference type="SUPFAM" id="SSF51679">
    <property type="entry name" value="Bacterial luciferase-like"/>
    <property type="match status" value="1"/>
</dbReference>
<proteinExistence type="predicted"/>
<dbReference type="EMBL" id="QLMJ01000014">
    <property type="protein sequence ID" value="RAK31818.1"/>
    <property type="molecule type" value="Genomic_DNA"/>
</dbReference>
<dbReference type="Gene3D" id="3.20.20.30">
    <property type="entry name" value="Luciferase-like domain"/>
    <property type="match status" value="1"/>
</dbReference>
<dbReference type="PANTHER" id="PTHR43244">
    <property type="match status" value="1"/>
</dbReference>
<accession>A0A327Z647</accession>
<dbReference type="Proteomes" id="UP000249341">
    <property type="component" value="Unassembled WGS sequence"/>
</dbReference>
<evidence type="ECO:0000256" key="1">
    <source>
        <dbReference type="ARBA" id="ARBA00023002"/>
    </source>
</evidence>
<keyword evidence="3" id="KW-0503">Monooxygenase</keyword>
<dbReference type="OrthoDB" id="675245at2"/>
<name>A0A327Z647_9ACTN</name>
<comment type="caution">
    <text evidence="3">The sequence shown here is derived from an EMBL/GenBank/DDBJ whole genome shotgun (WGS) entry which is preliminary data.</text>
</comment>